<reference evidence="3" key="1">
    <citation type="journal article" date="2006" name="PLoS Biol.">
        <title>Macronuclear genome sequence of the ciliate Tetrahymena thermophila, a model eukaryote.</title>
        <authorList>
            <person name="Eisen J.A."/>
            <person name="Coyne R.S."/>
            <person name="Wu M."/>
            <person name="Wu D."/>
            <person name="Thiagarajan M."/>
            <person name="Wortman J.R."/>
            <person name="Badger J.H."/>
            <person name="Ren Q."/>
            <person name="Amedeo P."/>
            <person name="Jones K.M."/>
            <person name="Tallon L.J."/>
            <person name="Delcher A.L."/>
            <person name="Salzberg S.L."/>
            <person name="Silva J.C."/>
            <person name="Haas B.J."/>
            <person name="Majoros W.H."/>
            <person name="Farzad M."/>
            <person name="Carlton J.M."/>
            <person name="Smith R.K. Jr."/>
            <person name="Garg J."/>
            <person name="Pearlman R.E."/>
            <person name="Karrer K.M."/>
            <person name="Sun L."/>
            <person name="Manning G."/>
            <person name="Elde N.C."/>
            <person name="Turkewitz A.P."/>
            <person name="Asai D.J."/>
            <person name="Wilkes D.E."/>
            <person name="Wang Y."/>
            <person name="Cai H."/>
            <person name="Collins K."/>
            <person name="Stewart B.A."/>
            <person name="Lee S.R."/>
            <person name="Wilamowska K."/>
            <person name="Weinberg Z."/>
            <person name="Ruzzo W.L."/>
            <person name="Wloga D."/>
            <person name="Gaertig J."/>
            <person name="Frankel J."/>
            <person name="Tsao C.-C."/>
            <person name="Gorovsky M.A."/>
            <person name="Keeling P.J."/>
            <person name="Waller R.F."/>
            <person name="Patron N.J."/>
            <person name="Cherry J.M."/>
            <person name="Stover N.A."/>
            <person name="Krieger C.J."/>
            <person name="del Toro C."/>
            <person name="Ryder H.F."/>
            <person name="Williamson S.C."/>
            <person name="Barbeau R.A."/>
            <person name="Hamilton E.P."/>
            <person name="Orias E."/>
        </authorList>
    </citation>
    <scope>NUCLEOTIDE SEQUENCE [LARGE SCALE GENOMIC DNA]</scope>
    <source>
        <strain evidence="3">SB210</strain>
    </source>
</reference>
<evidence type="ECO:0000313" key="3">
    <source>
        <dbReference type="Proteomes" id="UP000009168"/>
    </source>
</evidence>
<evidence type="ECO:0000313" key="2">
    <source>
        <dbReference type="EMBL" id="EAR84327.1"/>
    </source>
</evidence>
<name>I7M658_TETTS</name>
<dbReference type="KEGG" id="tet:TTHERM_00716330"/>
<dbReference type="GeneID" id="7845578"/>
<feature type="chain" id="PRO_5003712035" description="Transmembrane protein" evidence="1">
    <location>
        <begin position="18"/>
        <end position="78"/>
    </location>
</feature>
<keyword evidence="1" id="KW-0732">Signal</keyword>
<accession>I7M658</accession>
<evidence type="ECO:0000256" key="1">
    <source>
        <dbReference type="SAM" id="SignalP"/>
    </source>
</evidence>
<feature type="signal peptide" evidence="1">
    <location>
        <begin position="1"/>
        <end position="17"/>
    </location>
</feature>
<dbReference type="AlphaFoldDB" id="I7M658"/>
<dbReference type="EMBL" id="GG662447">
    <property type="protein sequence ID" value="EAR84327.1"/>
    <property type="molecule type" value="Genomic_DNA"/>
</dbReference>
<dbReference type="InParanoid" id="I7M658"/>
<dbReference type="Proteomes" id="UP000009168">
    <property type="component" value="Unassembled WGS sequence"/>
</dbReference>
<dbReference type="RefSeq" id="XP_001031990.1">
    <property type="nucleotide sequence ID" value="XM_001031990.1"/>
</dbReference>
<gene>
    <name evidence="2" type="ORF">TTHERM_00716330</name>
</gene>
<keyword evidence="3" id="KW-1185">Reference proteome</keyword>
<protein>
    <recommendedName>
        <fullName evidence="4">Transmembrane protein</fullName>
    </recommendedName>
</protein>
<sequence length="78" mass="9158">MIFIIFDRLFLFIFTFAERFLQNLAEKVFEKSITAVAHILIQIEKKNSQITIKNEKVIITQKHELIANSVCQPYKMLG</sequence>
<proteinExistence type="predicted"/>
<organism evidence="2 3">
    <name type="scientific">Tetrahymena thermophila (strain SB210)</name>
    <dbReference type="NCBI Taxonomy" id="312017"/>
    <lineage>
        <taxon>Eukaryota</taxon>
        <taxon>Sar</taxon>
        <taxon>Alveolata</taxon>
        <taxon>Ciliophora</taxon>
        <taxon>Intramacronucleata</taxon>
        <taxon>Oligohymenophorea</taxon>
        <taxon>Hymenostomatida</taxon>
        <taxon>Tetrahymenina</taxon>
        <taxon>Tetrahymenidae</taxon>
        <taxon>Tetrahymena</taxon>
    </lineage>
</organism>
<evidence type="ECO:0008006" key="4">
    <source>
        <dbReference type="Google" id="ProtNLM"/>
    </source>
</evidence>
<dbReference type="HOGENOM" id="CLU_2627399_0_0_1"/>